<sequence length="122" mass="13208">MGSVANDHADDDDRPVGAEATITLSDIGTQWSTTPMRLYSGGGSRHFSSQTDHSHKVRGCLSSGLLLLGSRNTTTGLLVYGPTLTAYGGDDWKITWKIFARGKCIISAVPQDIQFVHGRDRE</sequence>
<dbReference type="VEuPathDB" id="VectorBase:ASIC000703"/>
<dbReference type="Proteomes" id="UP000030765">
    <property type="component" value="Unassembled WGS sequence"/>
</dbReference>
<evidence type="ECO:0000313" key="3">
    <source>
        <dbReference type="Proteomes" id="UP000030765"/>
    </source>
</evidence>
<organism evidence="1">
    <name type="scientific">Anopheles sinensis</name>
    <name type="common">Mosquito</name>
    <dbReference type="NCBI Taxonomy" id="74873"/>
    <lineage>
        <taxon>Eukaryota</taxon>
        <taxon>Metazoa</taxon>
        <taxon>Ecdysozoa</taxon>
        <taxon>Arthropoda</taxon>
        <taxon>Hexapoda</taxon>
        <taxon>Insecta</taxon>
        <taxon>Pterygota</taxon>
        <taxon>Neoptera</taxon>
        <taxon>Endopterygota</taxon>
        <taxon>Diptera</taxon>
        <taxon>Nematocera</taxon>
        <taxon>Culicoidea</taxon>
        <taxon>Culicidae</taxon>
        <taxon>Anophelinae</taxon>
        <taxon>Anopheles</taxon>
    </lineage>
</organism>
<protein>
    <submittedName>
        <fullName evidence="1 2">Uncharacterized protein</fullName>
    </submittedName>
</protein>
<evidence type="ECO:0000313" key="2">
    <source>
        <dbReference type="EnsemblMetazoa" id="ASIC000703-PA"/>
    </source>
</evidence>
<reference evidence="2" key="2">
    <citation type="submission" date="2020-05" db="UniProtKB">
        <authorList>
            <consortium name="EnsemblMetazoa"/>
        </authorList>
    </citation>
    <scope>IDENTIFICATION</scope>
</reference>
<name>A0A084VAG0_ANOSI</name>
<keyword evidence="3" id="KW-1185">Reference proteome</keyword>
<proteinExistence type="predicted"/>
<reference evidence="1 3" key="1">
    <citation type="journal article" date="2014" name="BMC Genomics">
        <title>Genome sequence of Anopheles sinensis provides insight into genetics basis of mosquito competence for malaria parasites.</title>
        <authorList>
            <person name="Zhou D."/>
            <person name="Zhang D."/>
            <person name="Ding G."/>
            <person name="Shi L."/>
            <person name="Hou Q."/>
            <person name="Ye Y."/>
            <person name="Xu Y."/>
            <person name="Zhou H."/>
            <person name="Xiong C."/>
            <person name="Li S."/>
            <person name="Yu J."/>
            <person name="Hong S."/>
            <person name="Yu X."/>
            <person name="Zou P."/>
            <person name="Chen C."/>
            <person name="Chang X."/>
            <person name="Wang W."/>
            <person name="Lv Y."/>
            <person name="Sun Y."/>
            <person name="Ma L."/>
            <person name="Shen B."/>
            <person name="Zhu C."/>
        </authorList>
    </citation>
    <scope>NUCLEOTIDE SEQUENCE [LARGE SCALE GENOMIC DNA]</scope>
</reference>
<dbReference type="EMBL" id="KE524151">
    <property type="protein sequence ID" value="KFB34954.1"/>
    <property type="molecule type" value="Genomic_DNA"/>
</dbReference>
<evidence type="ECO:0000313" key="1">
    <source>
        <dbReference type="EMBL" id="KFB34954.1"/>
    </source>
</evidence>
<accession>A0A084VAG0</accession>
<gene>
    <name evidence="1" type="ORF">ZHAS_00000703</name>
</gene>
<dbReference type="AlphaFoldDB" id="A0A084VAG0"/>
<dbReference type="EMBL" id="ATLV01003561">
    <property type="status" value="NOT_ANNOTATED_CDS"/>
    <property type="molecule type" value="Genomic_DNA"/>
</dbReference>
<dbReference type="EnsemblMetazoa" id="ASIC000703-RA">
    <property type="protein sequence ID" value="ASIC000703-PA"/>
    <property type="gene ID" value="ASIC000703"/>
</dbReference>